<feature type="domain" description="RING-type" evidence="6">
    <location>
        <begin position="6"/>
        <end position="53"/>
    </location>
</feature>
<dbReference type="Pfam" id="PF00097">
    <property type="entry name" value="zf-C3HC4"/>
    <property type="match status" value="1"/>
</dbReference>
<evidence type="ECO:0000259" key="7">
    <source>
        <dbReference type="PROSITE" id="PS50234"/>
    </source>
</evidence>
<feature type="region of interest" description="Disordered" evidence="5">
    <location>
        <begin position="573"/>
        <end position="602"/>
    </location>
</feature>
<dbReference type="InterPro" id="IPR051266">
    <property type="entry name" value="CLCR"/>
</dbReference>
<evidence type="ECO:0000313" key="9">
    <source>
        <dbReference type="Proteomes" id="UP000008022"/>
    </source>
</evidence>
<feature type="region of interest" description="Disordered" evidence="5">
    <location>
        <begin position="104"/>
        <end position="124"/>
    </location>
</feature>
<dbReference type="PROSITE" id="PS50089">
    <property type="entry name" value="ZF_RING_2"/>
    <property type="match status" value="3"/>
</dbReference>
<keyword evidence="2 4" id="KW-0863">Zinc-finger</keyword>
<feature type="domain" description="VWFA" evidence="7">
    <location>
        <begin position="175"/>
        <end position="282"/>
    </location>
</feature>
<feature type="region of interest" description="Disordered" evidence="5">
    <location>
        <begin position="1990"/>
        <end position="2023"/>
    </location>
</feature>
<dbReference type="Gene3D" id="3.40.50.410">
    <property type="entry name" value="von Willebrand factor, type A domain"/>
    <property type="match status" value="3"/>
</dbReference>
<evidence type="ECO:0000256" key="3">
    <source>
        <dbReference type="ARBA" id="ARBA00022833"/>
    </source>
</evidence>
<reference evidence="9" key="1">
    <citation type="submission" date="2013-06" db="EMBL/GenBank/DDBJ databases">
        <authorList>
            <person name="Zhao Q."/>
        </authorList>
    </citation>
    <scope>NUCLEOTIDE SEQUENCE</scope>
    <source>
        <strain evidence="9">cv. W1943</strain>
    </source>
</reference>
<evidence type="ECO:0000256" key="5">
    <source>
        <dbReference type="SAM" id="MobiDB-lite"/>
    </source>
</evidence>
<evidence type="ECO:0000259" key="6">
    <source>
        <dbReference type="PROSITE" id="PS50089"/>
    </source>
</evidence>
<sequence>MDSAPCGICHGDMRRGGRGGGDAVFTAECSHQFHFHCISGTVARGRIACPLCHARWRELPSFRRGNDAAPPGASASASASAAQPFFRPVEPRVFDDDEPLVRAPRRLGERRHGGGAASVASDGGGGSAVALATHCENSAVARDACREDFAVLVHARAPTGGGGGAAAEAQRAPLDLVTVLDVSGSMVGNKLALLKQAMGFVIDNLGPGDRLCVISFSSGASRLMRLSRMTDAGKAHAKRAVGSLSARGGTNIGAALRKAAKVLDDRLYRNAVESVILLSDGQDTYTVPPRGGYDRDANYDALVPPSLVRADAGGGGRLRPWRPPPAGPHDHDAAAMHTIAEVTGGTFSFIENEAAIQDGFAQCIGGLLSVAVQELRLDVACVDTGVRVTAVKSGRYKSHIEDDGRAAKVDVGELYADEERSFLLFVVVPRAPAWDDVTHLIEVSCSYRDMETGRTTSVAGDEEAVVLRPSRAESGVAERSVEVDRELVRVEAIDDIALARAAAERGEYAEAAEILRSRQRAVARSAAARAGDAMCAALSGELREMRARVADRRQYELSGRAYVLAGLSSHAQQRATSRQMSGEVAPRRHAHGGGGGSSELPTGITVSYVTPAMLDMLDRSRRGPNCSSLRRTVVPMERETDPCAICLGEIAGGQAIFTAECSHTFHNRCIARNVAHGRRVCPLCNARWSDVPALSSSSAAAAEPDDDDEPPLYADDDPVEPAGEQAAATDGDAAAGLVVKAHCEYPAVARGASRDKFAVLVHAKAAGAAAAAASRAPLDLVTVLDVSGSMAGRKLALVKKAMGFVIDNLGPADRLCVVSFSTEASRRTRLLRMSEVGKATAKRAVESLVDDSATNIGDGLRVAGRVLGNRRHKNAVSSVILLSDGKDSYVVPRRGNGMSYMDLVPPSFASSGGRGRLAPIHTFGFGADHDSAAMNTIAESTGGTFSFVENEAAIQDSFAQCIGGLLSVAVQDARIAVACSSPGVLVREIKSGRYESRVDADGRAASVEVGELYADEERRFLLFINVPIAEATEDATQLIKLSCTYRDTVTGRTIDVAAGEDAVVRRPLEVSAADQEVSMEVERERVRVEATEDIAIARAAAERGDHAEAARTLQLRREAVEASAPGLAGDVMCDELADDLCELEEEVEDAPRYERAGRARMLAGMSSHGLQRASGTTYNSSRRKQCARKERAKERLYATPAMGMMVSKSRDEPPPAAQRQQKGPGRGGDEQSEKKKKKNRKMECRGSRGCGSSMNIKSKSKVGIDQGKDIIDLGLICLMSGGQESAVCACANMAVAKWERAKRALATRLCVRAPRVRAAAAEAEGEGEEGEGRGRSVAASPPAHVASSRRLSRCGSRSSTKICAICLGGMCSGNGQALFTAECSHKFHFHCISSSVRHGNTVCPICRAVWKELPFQGPLPAAAAADASLLGTARVNPHPLDDRHQHQRMAVVRRLSRGDSVTRQWQLPIFRTLDGGIFDDDEQLDLHPAEDVVGTQDVDSIVADEMAPASVGITTYAAFPAMEESVMVEEFAVLIHLKAPSSPATVTSRAPIDLVTVLDVSWSMAGTKLALLKRAMSFVIQALGPGDRLSVVTFSSSARRLFPLRKMTESGRQRALQRVSSLVADGGTNIADALRKAARVMEDRRERNPVCSIVLLSDGRDTYTVPVPRGGGGGGDQPDYAVLVPSSLLPGGGSARHVQVHAFGFGADHDSPAMHSIAEMSGGTFSFIDAAGSIQDAFAQCIGGLLSVVAQELRLSVECGDDGVLLTSVRSGGYASHVDGDGRGGFVDVGDLYADEERDFLVTVRVPAARGVSALITPSCTYRSTATMETVRVGGDTVTVPRTVDAPVGYDGMSPEVERELHRVQATEDMAAARAAAERGDFELAAAILDERRGVLESRADDDPQSVALAAELREMQDRVETRQRYEESGRAYMLAGLSSHSWQRATARGDSTELTSVIHTYQTPFMVDMLQRSQTLQPEVVVAMSRSAPLPAPSLSLSPPPPPSQLRRRSVRPAMSFPGRRS</sequence>
<dbReference type="InterPro" id="IPR032838">
    <property type="entry name" value="Vwaint_dom"/>
</dbReference>
<dbReference type="PANTHER" id="PTHR10579">
    <property type="entry name" value="CALCIUM-ACTIVATED CHLORIDE CHANNEL REGULATOR"/>
    <property type="match status" value="1"/>
</dbReference>
<dbReference type="SMART" id="SM00184">
    <property type="entry name" value="RING"/>
    <property type="match status" value="3"/>
</dbReference>
<feature type="domain" description="VWFA" evidence="7">
    <location>
        <begin position="1553"/>
        <end position="1742"/>
    </location>
</feature>
<dbReference type="SMART" id="SM00327">
    <property type="entry name" value="VWA"/>
    <property type="match status" value="3"/>
</dbReference>
<dbReference type="PANTHER" id="PTHR10579:SF132">
    <property type="entry name" value="OS10G0464800 PROTEIN"/>
    <property type="match status" value="1"/>
</dbReference>
<dbReference type="InterPro" id="IPR018957">
    <property type="entry name" value="Znf_C3HC4_RING-type"/>
</dbReference>
<keyword evidence="9" id="KW-1185">Reference proteome</keyword>
<dbReference type="Gene3D" id="3.30.40.10">
    <property type="entry name" value="Zinc/RING finger domain, C3HC4 (zinc finger)"/>
    <property type="match status" value="3"/>
</dbReference>
<evidence type="ECO:0000313" key="8">
    <source>
        <dbReference type="EnsemblPlants" id="ORUFI10G13220.2"/>
    </source>
</evidence>
<dbReference type="Pfam" id="PF13519">
    <property type="entry name" value="VWA_2"/>
    <property type="match status" value="1"/>
</dbReference>
<evidence type="ECO:0008006" key="10">
    <source>
        <dbReference type="Google" id="ProtNLM"/>
    </source>
</evidence>
<reference evidence="8" key="2">
    <citation type="submission" date="2015-06" db="UniProtKB">
        <authorList>
            <consortium name="EnsemblPlants"/>
        </authorList>
    </citation>
    <scope>IDENTIFICATION</scope>
</reference>
<feature type="region of interest" description="Disordered" evidence="5">
    <location>
        <begin position="695"/>
        <end position="727"/>
    </location>
</feature>
<evidence type="ECO:0000256" key="2">
    <source>
        <dbReference type="ARBA" id="ARBA00022771"/>
    </source>
</evidence>
<dbReference type="SUPFAM" id="SSF53300">
    <property type="entry name" value="vWA-like"/>
    <property type="match status" value="3"/>
</dbReference>
<dbReference type="Proteomes" id="UP000008022">
    <property type="component" value="Unassembled WGS sequence"/>
</dbReference>
<feature type="compositionally biased region" description="Basic and acidic residues" evidence="5">
    <location>
        <begin position="1187"/>
        <end position="1196"/>
    </location>
</feature>
<proteinExistence type="predicted"/>
<organism evidence="8 9">
    <name type="scientific">Oryza rufipogon</name>
    <name type="common">Brownbeard rice</name>
    <name type="synonym">Asian wild rice</name>
    <dbReference type="NCBI Taxonomy" id="4529"/>
    <lineage>
        <taxon>Eukaryota</taxon>
        <taxon>Viridiplantae</taxon>
        <taxon>Streptophyta</taxon>
        <taxon>Embryophyta</taxon>
        <taxon>Tracheophyta</taxon>
        <taxon>Spermatophyta</taxon>
        <taxon>Magnoliopsida</taxon>
        <taxon>Liliopsida</taxon>
        <taxon>Poales</taxon>
        <taxon>Poaceae</taxon>
        <taxon>BOP clade</taxon>
        <taxon>Oryzoideae</taxon>
        <taxon>Oryzeae</taxon>
        <taxon>Oryzinae</taxon>
        <taxon>Oryza</taxon>
    </lineage>
</organism>
<dbReference type="OMA" id="PMERETD"/>
<dbReference type="SMART" id="SM00249">
    <property type="entry name" value="PHD"/>
    <property type="match status" value="3"/>
</dbReference>
<dbReference type="GO" id="GO:0008270">
    <property type="term" value="F:zinc ion binding"/>
    <property type="evidence" value="ECO:0007669"/>
    <property type="project" value="UniProtKB-KW"/>
</dbReference>
<evidence type="ECO:0000256" key="4">
    <source>
        <dbReference type="PROSITE-ProRule" id="PRU00175"/>
    </source>
</evidence>
<dbReference type="CDD" id="cd01466">
    <property type="entry name" value="vWA_C3HC4_type"/>
    <property type="match status" value="1"/>
</dbReference>
<dbReference type="PROSITE" id="PS50234">
    <property type="entry name" value="VWFA"/>
    <property type="match status" value="3"/>
</dbReference>
<feature type="domain" description="RING-type" evidence="6">
    <location>
        <begin position="1363"/>
        <end position="1407"/>
    </location>
</feature>
<dbReference type="InterPro" id="IPR002035">
    <property type="entry name" value="VWF_A"/>
</dbReference>
<protein>
    <recommendedName>
        <fullName evidence="10">RING-type E3 ubiquitin transferase</fullName>
    </recommendedName>
</protein>
<dbReference type="EnsemblPlants" id="ORUFI10G13220.2">
    <property type="protein sequence ID" value="ORUFI10G13220.2"/>
    <property type="gene ID" value="ORUFI10G13220"/>
</dbReference>
<feature type="region of interest" description="Disordered" evidence="5">
    <location>
        <begin position="1164"/>
        <end position="1257"/>
    </location>
</feature>
<dbReference type="CDD" id="cd23114">
    <property type="entry name" value="RING-H2_WAVH2"/>
    <property type="match status" value="1"/>
</dbReference>
<dbReference type="InterPro" id="IPR036465">
    <property type="entry name" value="vWFA_dom_sf"/>
</dbReference>
<dbReference type="Pfam" id="PF17123">
    <property type="entry name" value="zf-RING_11"/>
    <property type="match status" value="1"/>
</dbReference>
<dbReference type="Pfam" id="PF14624">
    <property type="entry name" value="Vwaint"/>
    <property type="match status" value="3"/>
</dbReference>
<dbReference type="InterPro" id="IPR001841">
    <property type="entry name" value="Znf_RING"/>
</dbReference>
<dbReference type="STRING" id="4529.A0A0E0R046"/>
<dbReference type="eggNOG" id="ENOG502RXR2">
    <property type="taxonomic scope" value="Eukaryota"/>
</dbReference>
<dbReference type="InterPro" id="IPR001965">
    <property type="entry name" value="Znf_PHD"/>
</dbReference>
<name>A0A0E0R046_ORYRU</name>
<dbReference type="InterPro" id="IPR013083">
    <property type="entry name" value="Znf_RING/FYVE/PHD"/>
</dbReference>
<dbReference type="Pfam" id="PF13639">
    <property type="entry name" value="zf-RING_2"/>
    <property type="match status" value="1"/>
</dbReference>
<dbReference type="Pfam" id="PF00092">
    <property type="entry name" value="VWA"/>
    <property type="match status" value="2"/>
</dbReference>
<keyword evidence="1" id="KW-0479">Metal-binding</keyword>
<feature type="compositionally biased region" description="Acidic residues" evidence="5">
    <location>
        <begin position="703"/>
        <end position="719"/>
    </location>
</feature>
<dbReference type="SUPFAM" id="SSF57850">
    <property type="entry name" value="RING/U-box"/>
    <property type="match status" value="3"/>
</dbReference>
<accession>A0A0E0R046</accession>
<feature type="domain" description="RING-type" evidence="6">
    <location>
        <begin position="643"/>
        <end position="685"/>
    </location>
</feature>
<feature type="domain" description="VWFA" evidence="7">
    <location>
        <begin position="779"/>
        <end position="962"/>
    </location>
</feature>
<dbReference type="Gramene" id="ORUFI10G13220.2">
    <property type="protein sequence ID" value="ORUFI10G13220.2"/>
    <property type="gene ID" value="ORUFI10G13220"/>
</dbReference>
<keyword evidence="3" id="KW-0862">Zinc</keyword>
<feature type="region of interest" description="Disordered" evidence="5">
    <location>
        <begin position="1321"/>
        <end position="1343"/>
    </location>
</feature>
<evidence type="ECO:0000256" key="1">
    <source>
        <dbReference type="ARBA" id="ARBA00022723"/>
    </source>
</evidence>